<evidence type="ECO:0000313" key="8">
    <source>
        <dbReference type="Proteomes" id="UP001212841"/>
    </source>
</evidence>
<evidence type="ECO:0000256" key="2">
    <source>
        <dbReference type="ARBA" id="ARBA00022670"/>
    </source>
</evidence>
<organism evidence="7 8">
    <name type="scientific">Rhizophlyctis rosea</name>
    <dbReference type="NCBI Taxonomy" id="64517"/>
    <lineage>
        <taxon>Eukaryota</taxon>
        <taxon>Fungi</taxon>
        <taxon>Fungi incertae sedis</taxon>
        <taxon>Chytridiomycota</taxon>
        <taxon>Chytridiomycota incertae sedis</taxon>
        <taxon>Chytridiomycetes</taxon>
        <taxon>Rhizophlyctidales</taxon>
        <taxon>Rhizophlyctidaceae</taxon>
        <taxon>Rhizophlyctis</taxon>
    </lineage>
</organism>
<sequence>MSDIKNHPLLSISRETHQTKQRRWVSTVATAITSLFLITLVCHSSFSTFPLLSTNVSLKTCEQPSATAPETRADLTQNYNKIFNQPGPFHDAFRKAAAERLSEAIQINTVSYDFLRNKTPLPDGVPEPSREGILKFHDFLESRFPKTHATLQREVINRYPLLYTWKGSDQSLEPILFMSHIDTVPVPNATLDQWSHPPFSGHIDEQYVWGRGSVDTKSTLLAILEAVELLVTLDFQPKRTVYLAFGSDEEISGHQGAKFLAQTLLSRGLKNRIAFLIDEGPGLSTSPSLTLAEIGTQEKGYTDVRISISTPGGHSSIPPDHTSIGVLAEIISAIENNQYTSELGDENPLLESLRCRAVWDEGMDRWLRRAVLDIGRWRRKVVNRLSGDLWMRYMMQTSQAVDLIEGGVKGWFLFGMYLRHNITE</sequence>
<dbReference type="GO" id="GO:0046872">
    <property type="term" value="F:metal ion binding"/>
    <property type="evidence" value="ECO:0007669"/>
    <property type="project" value="UniProtKB-KW"/>
</dbReference>
<evidence type="ECO:0008006" key="9">
    <source>
        <dbReference type="Google" id="ProtNLM"/>
    </source>
</evidence>
<dbReference type="PANTHER" id="PTHR45962">
    <property type="entry name" value="N-FATTY-ACYL-AMINO ACID SYNTHASE/HYDROLASE PM20D1"/>
    <property type="match status" value="1"/>
</dbReference>
<dbReference type="Gene3D" id="3.40.630.10">
    <property type="entry name" value="Zn peptidases"/>
    <property type="match status" value="1"/>
</dbReference>
<keyword evidence="8" id="KW-1185">Reference proteome</keyword>
<comment type="similarity">
    <text evidence="1">Belongs to the peptidase M20A family.</text>
</comment>
<keyword evidence="6" id="KW-0812">Transmembrane</keyword>
<dbReference type="GO" id="GO:0051603">
    <property type="term" value="P:proteolysis involved in protein catabolic process"/>
    <property type="evidence" value="ECO:0007669"/>
    <property type="project" value="TreeGrafter"/>
</dbReference>
<comment type="caution">
    <text evidence="7">The sequence shown here is derived from an EMBL/GenBank/DDBJ whole genome shotgun (WGS) entry which is preliminary data.</text>
</comment>
<evidence type="ECO:0000313" key="7">
    <source>
        <dbReference type="EMBL" id="KAJ3034310.1"/>
    </source>
</evidence>
<accession>A0AAD5S2X6</accession>
<evidence type="ECO:0000256" key="1">
    <source>
        <dbReference type="ARBA" id="ARBA00006247"/>
    </source>
</evidence>
<keyword evidence="5" id="KW-0862">Zinc</keyword>
<dbReference type="PROSITE" id="PS00758">
    <property type="entry name" value="ARGE_DAPE_CPG2_1"/>
    <property type="match status" value="1"/>
</dbReference>
<keyword evidence="3" id="KW-0479">Metal-binding</keyword>
<evidence type="ECO:0000256" key="5">
    <source>
        <dbReference type="ARBA" id="ARBA00022833"/>
    </source>
</evidence>
<keyword evidence="6" id="KW-0472">Membrane</keyword>
<feature type="transmembrane region" description="Helical" evidence="6">
    <location>
        <begin position="24"/>
        <end position="46"/>
    </location>
</feature>
<protein>
    <recommendedName>
        <fullName evidence="9">Peptidase M20 dimerisation domain-containing protein</fullName>
    </recommendedName>
</protein>
<gene>
    <name evidence="7" type="ORF">HK097_004547</name>
</gene>
<evidence type="ECO:0000256" key="6">
    <source>
        <dbReference type="SAM" id="Phobius"/>
    </source>
</evidence>
<keyword evidence="2" id="KW-0645">Protease</keyword>
<dbReference type="Pfam" id="PF01546">
    <property type="entry name" value="Peptidase_M20"/>
    <property type="match status" value="1"/>
</dbReference>
<evidence type="ECO:0000256" key="3">
    <source>
        <dbReference type="ARBA" id="ARBA00022723"/>
    </source>
</evidence>
<dbReference type="InterPro" id="IPR001261">
    <property type="entry name" value="ArgE/DapE_CS"/>
</dbReference>
<dbReference type="FunFam" id="3.40.630.10:FF:000027">
    <property type="entry name" value="N-fatty-acyl-amino acid synthase/hydrolase PM20D1"/>
    <property type="match status" value="1"/>
</dbReference>
<evidence type="ECO:0000256" key="4">
    <source>
        <dbReference type="ARBA" id="ARBA00022801"/>
    </source>
</evidence>
<keyword evidence="4" id="KW-0378">Hydrolase</keyword>
<dbReference type="GO" id="GO:0000328">
    <property type="term" value="C:fungal-type vacuole lumen"/>
    <property type="evidence" value="ECO:0007669"/>
    <property type="project" value="TreeGrafter"/>
</dbReference>
<reference evidence="7" key="1">
    <citation type="submission" date="2020-05" db="EMBL/GenBank/DDBJ databases">
        <title>Phylogenomic resolution of chytrid fungi.</title>
        <authorList>
            <person name="Stajich J.E."/>
            <person name="Amses K."/>
            <person name="Simmons R."/>
            <person name="Seto K."/>
            <person name="Myers J."/>
            <person name="Bonds A."/>
            <person name="Quandt C.A."/>
            <person name="Barry K."/>
            <person name="Liu P."/>
            <person name="Grigoriev I."/>
            <person name="Longcore J.E."/>
            <person name="James T.Y."/>
        </authorList>
    </citation>
    <scope>NUCLEOTIDE SEQUENCE</scope>
    <source>
        <strain evidence="7">JEL0318</strain>
    </source>
</reference>
<name>A0AAD5S2X6_9FUNG</name>
<dbReference type="PROSITE" id="PS00759">
    <property type="entry name" value="ARGE_DAPE_CPG2_2"/>
    <property type="match status" value="1"/>
</dbReference>
<dbReference type="InterPro" id="IPR047177">
    <property type="entry name" value="Pept_M20A"/>
</dbReference>
<dbReference type="PANTHER" id="PTHR45962:SF1">
    <property type="entry name" value="N-FATTY-ACYL-AMINO ACID SYNTHASE_HYDROLASE PM20D1"/>
    <property type="match status" value="1"/>
</dbReference>
<dbReference type="Proteomes" id="UP001212841">
    <property type="component" value="Unassembled WGS sequence"/>
</dbReference>
<dbReference type="AlphaFoldDB" id="A0AAD5S2X6"/>
<dbReference type="InterPro" id="IPR002933">
    <property type="entry name" value="Peptidase_M20"/>
</dbReference>
<keyword evidence="6" id="KW-1133">Transmembrane helix</keyword>
<dbReference type="GO" id="GO:0004180">
    <property type="term" value="F:carboxypeptidase activity"/>
    <property type="evidence" value="ECO:0007669"/>
    <property type="project" value="TreeGrafter"/>
</dbReference>
<dbReference type="SUPFAM" id="SSF53187">
    <property type="entry name" value="Zn-dependent exopeptidases"/>
    <property type="match status" value="1"/>
</dbReference>
<dbReference type="EMBL" id="JADGJD010002179">
    <property type="protein sequence ID" value="KAJ3034310.1"/>
    <property type="molecule type" value="Genomic_DNA"/>
</dbReference>
<proteinExistence type="inferred from homology"/>